<evidence type="ECO:0000313" key="12">
    <source>
        <dbReference type="Proteomes" id="UP000192247"/>
    </source>
</evidence>
<proteinExistence type="inferred from homology"/>
<dbReference type="OrthoDB" id="5962705at2759"/>
<evidence type="ECO:0000256" key="4">
    <source>
        <dbReference type="ARBA" id="ARBA00022989"/>
    </source>
</evidence>
<dbReference type="GO" id="GO:0008188">
    <property type="term" value="F:neuropeptide receptor activity"/>
    <property type="evidence" value="ECO:0007669"/>
    <property type="project" value="TreeGrafter"/>
</dbReference>
<feature type="compositionally biased region" description="Polar residues" evidence="9">
    <location>
        <begin position="188"/>
        <end position="226"/>
    </location>
</feature>
<evidence type="ECO:0000256" key="7">
    <source>
        <dbReference type="ARBA" id="ARBA00023170"/>
    </source>
</evidence>
<keyword evidence="11" id="KW-0527">Neuropeptide</keyword>
<evidence type="ECO:0000259" key="10">
    <source>
        <dbReference type="PROSITE" id="PS50262"/>
    </source>
</evidence>
<dbReference type="AlphaFoldDB" id="A0A1V9XFV3"/>
<reference evidence="11 12" key="1">
    <citation type="journal article" date="2017" name="Gigascience">
        <title>Draft genome of the honey bee ectoparasitic mite, Tropilaelaps mercedesae, is shaped by the parasitic life history.</title>
        <authorList>
            <person name="Dong X."/>
            <person name="Armstrong S.D."/>
            <person name="Xia D."/>
            <person name="Makepeace B.L."/>
            <person name="Darby A.C."/>
            <person name="Kadowaki T."/>
        </authorList>
    </citation>
    <scope>NUCLEOTIDE SEQUENCE [LARGE SCALE GENOMIC DNA]</scope>
    <source>
        <strain evidence="11">Wuxi-XJTLU</strain>
    </source>
</reference>
<feature type="domain" description="G-protein coupled receptors family 1 profile" evidence="10">
    <location>
        <begin position="59"/>
        <end position="123"/>
    </location>
</feature>
<keyword evidence="5" id="KW-0297">G-protein coupled receptor</keyword>
<dbReference type="SUPFAM" id="SSF81321">
    <property type="entry name" value="Family A G protein-coupled receptor-like"/>
    <property type="match status" value="1"/>
</dbReference>
<evidence type="ECO:0000256" key="6">
    <source>
        <dbReference type="ARBA" id="ARBA00023136"/>
    </source>
</evidence>
<dbReference type="Gene3D" id="1.20.1070.10">
    <property type="entry name" value="Rhodopsin 7-helix transmembrane proteins"/>
    <property type="match status" value="1"/>
</dbReference>
<dbReference type="PANTHER" id="PTHR24243:SF208">
    <property type="entry name" value="PYROKININ-1 RECEPTOR"/>
    <property type="match status" value="1"/>
</dbReference>
<dbReference type="PROSITE" id="PS50262">
    <property type="entry name" value="G_PROTEIN_RECEP_F1_2"/>
    <property type="match status" value="1"/>
</dbReference>
<evidence type="ECO:0000313" key="11">
    <source>
        <dbReference type="EMBL" id="OQR72296.1"/>
    </source>
</evidence>
<keyword evidence="12" id="KW-1185">Reference proteome</keyword>
<dbReference type="EMBL" id="MNPL01012086">
    <property type="protein sequence ID" value="OQR72296.1"/>
    <property type="molecule type" value="Genomic_DNA"/>
</dbReference>
<keyword evidence="3" id="KW-0812">Transmembrane</keyword>
<gene>
    <name evidence="11" type="ORF">BIW11_03797</name>
</gene>
<dbReference type="STRING" id="418985.A0A1V9XFV3"/>
<dbReference type="InterPro" id="IPR000276">
    <property type="entry name" value="GPCR_Rhodpsn"/>
</dbReference>
<comment type="similarity">
    <text evidence="2">Belongs to the G-protein coupled receptor 1 family.</text>
</comment>
<evidence type="ECO:0000256" key="9">
    <source>
        <dbReference type="SAM" id="MobiDB-lite"/>
    </source>
</evidence>
<accession>A0A1V9XFV3</accession>
<evidence type="ECO:0000256" key="1">
    <source>
        <dbReference type="ARBA" id="ARBA00004141"/>
    </source>
</evidence>
<keyword evidence="8" id="KW-0807">Transducer</keyword>
<evidence type="ECO:0000256" key="8">
    <source>
        <dbReference type="ARBA" id="ARBA00023224"/>
    </source>
</evidence>
<name>A0A1V9XFV3_9ACAR</name>
<evidence type="ECO:0000256" key="2">
    <source>
        <dbReference type="ARBA" id="ARBA00010663"/>
    </source>
</evidence>
<dbReference type="GO" id="GO:0005886">
    <property type="term" value="C:plasma membrane"/>
    <property type="evidence" value="ECO:0007669"/>
    <property type="project" value="TreeGrafter"/>
</dbReference>
<feature type="region of interest" description="Disordered" evidence="9">
    <location>
        <begin position="188"/>
        <end position="227"/>
    </location>
</feature>
<feature type="compositionally biased region" description="Basic and acidic residues" evidence="9">
    <location>
        <begin position="262"/>
        <end position="284"/>
    </location>
</feature>
<dbReference type="PRINTS" id="PR00237">
    <property type="entry name" value="GPCRRHODOPSN"/>
</dbReference>
<evidence type="ECO:0000256" key="3">
    <source>
        <dbReference type="ARBA" id="ARBA00022692"/>
    </source>
</evidence>
<keyword evidence="6" id="KW-0472">Membrane</keyword>
<keyword evidence="4" id="KW-1133">Transmembrane helix</keyword>
<evidence type="ECO:0000256" key="5">
    <source>
        <dbReference type="ARBA" id="ARBA00023040"/>
    </source>
</evidence>
<dbReference type="InParanoid" id="A0A1V9XFV3"/>
<keyword evidence="7 11" id="KW-0675">Receptor</keyword>
<dbReference type="PANTHER" id="PTHR24243">
    <property type="entry name" value="G-PROTEIN COUPLED RECEPTOR"/>
    <property type="match status" value="1"/>
</dbReference>
<sequence>MFFPIFCELRDGRVLLREGKKAIGDRPKRIEGDFLCNKKAHPLKADKEAGVEMCSAKEFAVVISFFVCWTPFHIQRVWAQSLAGINLDDEEVANKQLLTVYAIVHHVSGISYYLSATANPILYQVLSLKFRQAMRDTFSRCCSQCCCGLFTCRAEEQTFTTSFYNSHQQASGFIRSASTRGSTMGRNNFSGNCRSYSPTNNSASDRSGGTRSNKLNNRGSSATVANSDLLPEKDDTSICKPVTDANGLLTVDVAPTIVPISETRDNPKNKGREGSKAKDVGRDRDVNTERLIVLTNNKTNCRNPQVIVTTET</sequence>
<dbReference type="Proteomes" id="UP000192247">
    <property type="component" value="Unassembled WGS sequence"/>
</dbReference>
<comment type="subcellular location">
    <subcellularLocation>
        <location evidence="1">Membrane</location>
        <topology evidence="1">Multi-pass membrane protein</topology>
    </subcellularLocation>
</comment>
<dbReference type="InterPro" id="IPR017452">
    <property type="entry name" value="GPCR_Rhodpsn_7TM"/>
</dbReference>
<organism evidence="11 12">
    <name type="scientific">Tropilaelaps mercedesae</name>
    <dbReference type="NCBI Taxonomy" id="418985"/>
    <lineage>
        <taxon>Eukaryota</taxon>
        <taxon>Metazoa</taxon>
        <taxon>Ecdysozoa</taxon>
        <taxon>Arthropoda</taxon>
        <taxon>Chelicerata</taxon>
        <taxon>Arachnida</taxon>
        <taxon>Acari</taxon>
        <taxon>Parasitiformes</taxon>
        <taxon>Mesostigmata</taxon>
        <taxon>Gamasina</taxon>
        <taxon>Dermanyssoidea</taxon>
        <taxon>Laelapidae</taxon>
        <taxon>Tropilaelaps</taxon>
    </lineage>
</organism>
<feature type="region of interest" description="Disordered" evidence="9">
    <location>
        <begin position="259"/>
        <end position="284"/>
    </location>
</feature>
<protein>
    <submittedName>
        <fullName evidence="11">Neuropeptides capa receptor-like</fullName>
    </submittedName>
</protein>
<comment type="caution">
    <text evidence="11">The sequence shown here is derived from an EMBL/GenBank/DDBJ whole genome shotgun (WGS) entry which is preliminary data.</text>
</comment>